<keyword evidence="3 6" id="KW-0812">Transmembrane</keyword>
<evidence type="ECO:0000256" key="7">
    <source>
        <dbReference type="SAM" id="SignalP"/>
    </source>
</evidence>
<feature type="transmembrane region" description="Helical" evidence="6">
    <location>
        <begin position="276"/>
        <end position="297"/>
    </location>
</feature>
<dbReference type="PANTHER" id="PTHR11101">
    <property type="entry name" value="PHOSPHATE TRANSPORTER"/>
    <property type="match status" value="1"/>
</dbReference>
<name>A0A849BND4_9ACTN</name>
<dbReference type="RefSeq" id="WP_171202745.1">
    <property type="nucleotide sequence ID" value="NZ_BAAANP010000001.1"/>
</dbReference>
<evidence type="ECO:0000256" key="5">
    <source>
        <dbReference type="ARBA" id="ARBA00023136"/>
    </source>
</evidence>
<evidence type="ECO:0000313" key="8">
    <source>
        <dbReference type="EMBL" id="NNH22915.1"/>
    </source>
</evidence>
<evidence type="ECO:0000256" key="3">
    <source>
        <dbReference type="ARBA" id="ARBA00022692"/>
    </source>
</evidence>
<feature type="transmembrane region" description="Helical" evidence="6">
    <location>
        <begin position="219"/>
        <end position="236"/>
    </location>
</feature>
<feature type="signal peptide" evidence="7">
    <location>
        <begin position="1"/>
        <end position="23"/>
    </location>
</feature>
<feature type="chain" id="PRO_5032860421" evidence="7">
    <location>
        <begin position="24"/>
        <end position="336"/>
    </location>
</feature>
<comment type="caution">
    <text evidence="8">The sequence shown here is derived from an EMBL/GenBank/DDBJ whole genome shotgun (WGS) entry which is preliminary data.</text>
</comment>
<sequence>MVVLLVAVVAAALAFAVTNGVHSAAGVVATSVATRALPPRVALGVAASFVLVGGLLGSWFLVVGVPDAAVVPTGDDGLRLVLATLLGAVAWNLLTWRWGMPTSTTQALFGGLAGAALAAPDGAVRWGALLDGVVLPGLGVVVAGALVAAALVLALLWLLRGVMPARAHRRLRTAQVVAAAATAVGSGVLDAQRTAAVVVTGLVASGVGVPADAPGGRPAWTVVVVALALAAGVLVGGRRIVRTVGERLVPLSPTAALAAQATTALLLHAAAVVLRAPVSTSLSITSAVVGAGAVPGARRVRWRVLGRVAAAWVATVPAAGALAWLAHEALLLLSRG</sequence>
<evidence type="ECO:0000256" key="1">
    <source>
        <dbReference type="ARBA" id="ARBA00004141"/>
    </source>
</evidence>
<protein>
    <submittedName>
        <fullName evidence="8">Inorganic phosphate transporter</fullName>
    </submittedName>
</protein>
<evidence type="ECO:0000256" key="4">
    <source>
        <dbReference type="ARBA" id="ARBA00022989"/>
    </source>
</evidence>
<proteinExistence type="predicted"/>
<evidence type="ECO:0000256" key="2">
    <source>
        <dbReference type="ARBA" id="ARBA00022448"/>
    </source>
</evidence>
<dbReference type="GO" id="GO:0016020">
    <property type="term" value="C:membrane"/>
    <property type="evidence" value="ECO:0007669"/>
    <property type="project" value="UniProtKB-SubCell"/>
</dbReference>
<keyword evidence="2" id="KW-0813">Transport</keyword>
<dbReference type="InterPro" id="IPR001204">
    <property type="entry name" value="Phos_transporter"/>
</dbReference>
<feature type="transmembrane region" description="Helical" evidence="6">
    <location>
        <begin position="133"/>
        <end position="159"/>
    </location>
</feature>
<comment type="subcellular location">
    <subcellularLocation>
        <location evidence="1">Membrane</location>
        <topology evidence="1">Multi-pass membrane protein</topology>
    </subcellularLocation>
</comment>
<keyword evidence="4 6" id="KW-1133">Transmembrane helix</keyword>
<dbReference type="GO" id="GO:0005315">
    <property type="term" value="F:phosphate transmembrane transporter activity"/>
    <property type="evidence" value="ECO:0007669"/>
    <property type="project" value="InterPro"/>
</dbReference>
<evidence type="ECO:0000256" key="6">
    <source>
        <dbReference type="SAM" id="Phobius"/>
    </source>
</evidence>
<feature type="transmembrane region" description="Helical" evidence="6">
    <location>
        <begin position="77"/>
        <end position="94"/>
    </location>
</feature>
<dbReference type="GO" id="GO:0035435">
    <property type="term" value="P:phosphate ion transmembrane transport"/>
    <property type="evidence" value="ECO:0007669"/>
    <property type="project" value="TreeGrafter"/>
</dbReference>
<dbReference type="Pfam" id="PF01384">
    <property type="entry name" value="PHO4"/>
    <property type="match status" value="1"/>
</dbReference>
<accession>A0A849BND4</accession>
<dbReference type="AlphaFoldDB" id="A0A849BND4"/>
<evidence type="ECO:0000313" key="9">
    <source>
        <dbReference type="Proteomes" id="UP000555552"/>
    </source>
</evidence>
<gene>
    <name evidence="8" type="ORF">HLB09_07375</name>
</gene>
<keyword evidence="7" id="KW-0732">Signal</keyword>
<dbReference type="Proteomes" id="UP000555552">
    <property type="component" value="Unassembled WGS sequence"/>
</dbReference>
<dbReference type="EMBL" id="JABEMA010000080">
    <property type="protein sequence ID" value="NNH22915.1"/>
    <property type="molecule type" value="Genomic_DNA"/>
</dbReference>
<feature type="transmembrane region" description="Helical" evidence="6">
    <location>
        <begin position="45"/>
        <end position="65"/>
    </location>
</feature>
<keyword evidence="5 6" id="KW-0472">Membrane</keyword>
<dbReference type="PANTHER" id="PTHR11101:SF80">
    <property type="entry name" value="PHOSPHATE TRANSPORTER"/>
    <property type="match status" value="1"/>
</dbReference>
<keyword evidence="9" id="KW-1185">Reference proteome</keyword>
<reference evidence="8 9" key="1">
    <citation type="submission" date="2020-05" db="EMBL/GenBank/DDBJ databases">
        <title>MicrobeNet Type strains.</title>
        <authorList>
            <person name="Nicholson A.C."/>
        </authorList>
    </citation>
    <scope>NUCLEOTIDE SEQUENCE [LARGE SCALE GENOMIC DNA]</scope>
    <source>
        <strain evidence="8 9">JCM 14547</strain>
    </source>
</reference>
<organism evidence="8 9">
    <name type="scientific">Pseudokineococcus marinus</name>
    <dbReference type="NCBI Taxonomy" id="351215"/>
    <lineage>
        <taxon>Bacteria</taxon>
        <taxon>Bacillati</taxon>
        <taxon>Actinomycetota</taxon>
        <taxon>Actinomycetes</taxon>
        <taxon>Kineosporiales</taxon>
        <taxon>Kineosporiaceae</taxon>
        <taxon>Pseudokineococcus</taxon>
    </lineage>
</organism>
<feature type="transmembrane region" description="Helical" evidence="6">
    <location>
        <begin position="304"/>
        <end position="326"/>
    </location>
</feature>
<feature type="transmembrane region" description="Helical" evidence="6">
    <location>
        <begin position="248"/>
        <end position="270"/>
    </location>
</feature>